<gene>
    <name evidence="1" type="ORF">BDN72DRAFT_833209</name>
</gene>
<keyword evidence="2" id="KW-1185">Reference proteome</keyword>
<proteinExistence type="predicted"/>
<dbReference type="EMBL" id="ML208267">
    <property type="protein sequence ID" value="TFK74680.1"/>
    <property type="molecule type" value="Genomic_DNA"/>
</dbReference>
<organism evidence="1 2">
    <name type="scientific">Pluteus cervinus</name>
    <dbReference type="NCBI Taxonomy" id="181527"/>
    <lineage>
        <taxon>Eukaryota</taxon>
        <taxon>Fungi</taxon>
        <taxon>Dikarya</taxon>
        <taxon>Basidiomycota</taxon>
        <taxon>Agaricomycotina</taxon>
        <taxon>Agaricomycetes</taxon>
        <taxon>Agaricomycetidae</taxon>
        <taxon>Agaricales</taxon>
        <taxon>Pluteineae</taxon>
        <taxon>Pluteaceae</taxon>
        <taxon>Pluteus</taxon>
    </lineage>
</organism>
<reference evidence="1 2" key="1">
    <citation type="journal article" date="2019" name="Nat. Ecol. Evol.">
        <title>Megaphylogeny resolves global patterns of mushroom evolution.</title>
        <authorList>
            <person name="Varga T."/>
            <person name="Krizsan K."/>
            <person name="Foldi C."/>
            <person name="Dima B."/>
            <person name="Sanchez-Garcia M."/>
            <person name="Sanchez-Ramirez S."/>
            <person name="Szollosi G.J."/>
            <person name="Szarkandi J.G."/>
            <person name="Papp V."/>
            <person name="Albert L."/>
            <person name="Andreopoulos W."/>
            <person name="Angelini C."/>
            <person name="Antonin V."/>
            <person name="Barry K.W."/>
            <person name="Bougher N.L."/>
            <person name="Buchanan P."/>
            <person name="Buyck B."/>
            <person name="Bense V."/>
            <person name="Catcheside P."/>
            <person name="Chovatia M."/>
            <person name="Cooper J."/>
            <person name="Damon W."/>
            <person name="Desjardin D."/>
            <person name="Finy P."/>
            <person name="Geml J."/>
            <person name="Haridas S."/>
            <person name="Hughes K."/>
            <person name="Justo A."/>
            <person name="Karasinski D."/>
            <person name="Kautmanova I."/>
            <person name="Kiss B."/>
            <person name="Kocsube S."/>
            <person name="Kotiranta H."/>
            <person name="LaButti K.M."/>
            <person name="Lechner B.E."/>
            <person name="Liimatainen K."/>
            <person name="Lipzen A."/>
            <person name="Lukacs Z."/>
            <person name="Mihaltcheva S."/>
            <person name="Morgado L.N."/>
            <person name="Niskanen T."/>
            <person name="Noordeloos M.E."/>
            <person name="Ohm R.A."/>
            <person name="Ortiz-Santana B."/>
            <person name="Ovrebo C."/>
            <person name="Racz N."/>
            <person name="Riley R."/>
            <person name="Savchenko A."/>
            <person name="Shiryaev A."/>
            <person name="Soop K."/>
            <person name="Spirin V."/>
            <person name="Szebenyi C."/>
            <person name="Tomsovsky M."/>
            <person name="Tulloss R.E."/>
            <person name="Uehling J."/>
            <person name="Grigoriev I.V."/>
            <person name="Vagvolgyi C."/>
            <person name="Papp T."/>
            <person name="Martin F.M."/>
            <person name="Miettinen O."/>
            <person name="Hibbett D.S."/>
            <person name="Nagy L.G."/>
        </authorList>
    </citation>
    <scope>NUCLEOTIDE SEQUENCE [LARGE SCALE GENOMIC DNA]</scope>
    <source>
        <strain evidence="1 2">NL-1719</strain>
    </source>
</reference>
<evidence type="ECO:0000313" key="2">
    <source>
        <dbReference type="Proteomes" id="UP000308600"/>
    </source>
</evidence>
<protein>
    <submittedName>
        <fullName evidence="1">Uncharacterized protein</fullName>
    </submittedName>
</protein>
<evidence type="ECO:0000313" key="1">
    <source>
        <dbReference type="EMBL" id="TFK74680.1"/>
    </source>
</evidence>
<dbReference type="Proteomes" id="UP000308600">
    <property type="component" value="Unassembled WGS sequence"/>
</dbReference>
<accession>A0ACD3B952</accession>
<sequence length="247" mass="28153">MSNDETPNEVRHDDIYYFENVIFQVENCLFKLPRHEFVSNSEFFRGLFSVPIPEAKQPDGQSDEQPLRLDGILEADFRVLVKLLYPMKGYKGVSISLETDEWKSILKLATLWEFTELRESAIDSLASIITDPVDKVVMSKEYQIDGWLLPALNALAQREKAISFEEAGKIGYETAFKLTALREIPQSKSPAYAQSSPHMIFCNTCTYHVSCPSRAPTSYNILPLGLSVTRGQYTMDYTNRIKAEFDL</sequence>
<name>A0ACD3B952_9AGAR</name>